<comment type="caution">
    <text evidence="1">The sequence shown here is derived from an EMBL/GenBank/DDBJ whole genome shotgun (WGS) entry which is preliminary data.</text>
</comment>
<gene>
    <name evidence="1" type="ORF">Pmgp_00214</name>
</gene>
<proteinExistence type="predicted"/>
<evidence type="ECO:0000313" key="2">
    <source>
        <dbReference type="Proteomes" id="UP000297597"/>
    </source>
</evidence>
<evidence type="ECO:0000313" key="1">
    <source>
        <dbReference type="EMBL" id="TEB13320.1"/>
    </source>
</evidence>
<dbReference type="Proteomes" id="UP000297597">
    <property type="component" value="Unassembled WGS sequence"/>
</dbReference>
<reference evidence="1 2" key="1">
    <citation type="journal article" date="2018" name="Environ. Microbiol.">
        <title>Novel energy conservation strategies and behaviour of Pelotomaculum schinkii driving syntrophic propionate catabolism.</title>
        <authorList>
            <person name="Hidalgo-Ahumada C.A.P."/>
            <person name="Nobu M.K."/>
            <person name="Narihiro T."/>
            <person name="Tamaki H."/>
            <person name="Liu W.T."/>
            <person name="Kamagata Y."/>
            <person name="Stams A.J.M."/>
            <person name="Imachi H."/>
            <person name="Sousa D.Z."/>
        </authorList>
    </citation>
    <scope>NUCLEOTIDE SEQUENCE [LARGE SCALE GENOMIC DNA]</scope>
    <source>
        <strain evidence="1 2">MGP</strain>
    </source>
</reference>
<protein>
    <recommendedName>
        <fullName evidence="3">TFIIB-type domain-containing protein</fullName>
    </recommendedName>
</protein>
<organism evidence="1 2">
    <name type="scientific">Pelotomaculum propionicicum</name>
    <dbReference type="NCBI Taxonomy" id="258475"/>
    <lineage>
        <taxon>Bacteria</taxon>
        <taxon>Bacillati</taxon>
        <taxon>Bacillota</taxon>
        <taxon>Clostridia</taxon>
        <taxon>Eubacteriales</taxon>
        <taxon>Desulfotomaculaceae</taxon>
        <taxon>Pelotomaculum</taxon>
    </lineage>
</organism>
<evidence type="ECO:0008006" key="3">
    <source>
        <dbReference type="Google" id="ProtNLM"/>
    </source>
</evidence>
<accession>A0A4Y7RX32</accession>
<name>A0A4Y7RX32_9FIRM</name>
<dbReference type="AlphaFoldDB" id="A0A4Y7RX32"/>
<dbReference type="RefSeq" id="WP_192902714.1">
    <property type="nucleotide sequence ID" value="NZ_QFFZ01000002.1"/>
</dbReference>
<dbReference type="EMBL" id="QFFZ01000002">
    <property type="protein sequence ID" value="TEB13320.1"/>
    <property type="molecule type" value="Genomic_DNA"/>
</dbReference>
<sequence>MDARKCPKCGTYWYSADYDNTWICEECGAEIPSAPAVIQLPDKKIILSFTSSDRLT</sequence>
<keyword evidence="2" id="KW-1185">Reference proteome</keyword>